<name>A0A5J5B608_9ASTE</name>
<reference evidence="1 2" key="1">
    <citation type="submission" date="2019-09" db="EMBL/GenBank/DDBJ databases">
        <title>A chromosome-level genome assembly of the Chinese tupelo Nyssa sinensis.</title>
        <authorList>
            <person name="Yang X."/>
            <person name="Kang M."/>
            <person name="Yang Y."/>
            <person name="Xiong H."/>
            <person name="Wang M."/>
            <person name="Zhang Z."/>
            <person name="Wang Z."/>
            <person name="Wu H."/>
            <person name="Ma T."/>
            <person name="Liu J."/>
            <person name="Xi Z."/>
        </authorList>
    </citation>
    <scope>NUCLEOTIDE SEQUENCE [LARGE SCALE GENOMIC DNA]</scope>
    <source>
        <strain evidence="1">J267</strain>
        <tissue evidence="1">Leaf</tissue>
    </source>
</reference>
<protein>
    <submittedName>
        <fullName evidence="1">Uncharacterized protein</fullName>
    </submittedName>
</protein>
<proteinExistence type="predicted"/>
<dbReference type="AlphaFoldDB" id="A0A5J5B608"/>
<organism evidence="1 2">
    <name type="scientific">Nyssa sinensis</name>
    <dbReference type="NCBI Taxonomy" id="561372"/>
    <lineage>
        <taxon>Eukaryota</taxon>
        <taxon>Viridiplantae</taxon>
        <taxon>Streptophyta</taxon>
        <taxon>Embryophyta</taxon>
        <taxon>Tracheophyta</taxon>
        <taxon>Spermatophyta</taxon>
        <taxon>Magnoliopsida</taxon>
        <taxon>eudicotyledons</taxon>
        <taxon>Gunneridae</taxon>
        <taxon>Pentapetalae</taxon>
        <taxon>asterids</taxon>
        <taxon>Cornales</taxon>
        <taxon>Nyssaceae</taxon>
        <taxon>Nyssa</taxon>
    </lineage>
</organism>
<dbReference type="Proteomes" id="UP000325577">
    <property type="component" value="Linkage Group LG15"/>
</dbReference>
<sequence>MAGGAANEALKERITRLENFVGVPEDDEAVSLSVSTEQHAIELVDLRKILDDFMTETNARINNIIEDVMSLTDVVKINLKSLEDEVALVKNDHSKKEGKKKTGVLSALQLKTGLRKGKETYLAALVEIKPDTTVEVPDETDLLQRVKDFSQSDSAYGKLRQQV</sequence>
<gene>
    <name evidence="1" type="ORF">F0562_027747</name>
</gene>
<keyword evidence="2" id="KW-1185">Reference proteome</keyword>
<evidence type="ECO:0000313" key="1">
    <source>
        <dbReference type="EMBL" id="KAA8538139.1"/>
    </source>
</evidence>
<dbReference type="OrthoDB" id="166633at2759"/>
<evidence type="ECO:0000313" key="2">
    <source>
        <dbReference type="Proteomes" id="UP000325577"/>
    </source>
</evidence>
<dbReference type="EMBL" id="CM018038">
    <property type="protein sequence ID" value="KAA8538139.1"/>
    <property type="molecule type" value="Genomic_DNA"/>
</dbReference>
<accession>A0A5J5B608</accession>